<evidence type="ECO:0000313" key="4">
    <source>
        <dbReference type="EMBL" id="KAL3124925.1"/>
    </source>
</evidence>
<evidence type="ECO:0000313" key="5">
    <source>
        <dbReference type="Proteomes" id="UP001620626"/>
    </source>
</evidence>
<reference evidence="4 5" key="1">
    <citation type="submission" date="2024-10" db="EMBL/GenBank/DDBJ databases">
        <authorList>
            <person name="Kim D."/>
        </authorList>
    </citation>
    <scope>NUCLEOTIDE SEQUENCE [LARGE SCALE GENOMIC DNA]</scope>
    <source>
        <strain evidence="4">BH-2024</strain>
    </source>
</reference>
<feature type="region of interest" description="Disordered" evidence="1">
    <location>
        <begin position="173"/>
        <end position="450"/>
    </location>
</feature>
<accession>A0ABD2MBM4</accession>
<dbReference type="PANTHER" id="PTHR21679">
    <property type="entry name" value="DOMAIN OF UNKNOWN FUNCTION DB DOMAIN-CONTAINING PROTEIN-RELATED"/>
    <property type="match status" value="1"/>
</dbReference>
<feature type="compositionally biased region" description="Pro residues" evidence="1">
    <location>
        <begin position="181"/>
        <end position="327"/>
    </location>
</feature>
<keyword evidence="5" id="KW-1185">Reference proteome</keyword>
<dbReference type="PANTHER" id="PTHR21679:SF5">
    <property type="entry name" value="DOMAIN OF UNKNOWN FUNCTION DB DOMAIN-CONTAINING PROTEIN"/>
    <property type="match status" value="1"/>
</dbReference>
<feature type="signal peptide" evidence="2">
    <location>
        <begin position="1"/>
        <end position="22"/>
    </location>
</feature>
<sequence length="736" mass="79006">MLPLPSPFVFFVLLFVPHFPFCAFQALSVPPLFPPPPPPLLTPQASFDCRRIPSAFCCANRVRQNCPRLCFSSGSSPCFSPFHQSATSVPPTPFVTALPSGSQFLNSFDSNSSDYFGTFLPPPPILTQLSRHRLINGLNEIQKHNQNGEGDNNSPSDNVFLWASDPTPSPYFGSSVSPSLFPSPPPPSLLPSPPPPPIFAPPPSAPPPPPLFPPPPPPSLFPSPPPPPIFAPPPSAPPPPPLFPSPPPPSLFPSPPPPSLFPSPPPPPLFPPPPPPSLFPSPPPPPIFAPPPSAPPPPPLFPSPPPPSLFPSPPPPSLFPSPPPPPLSSSLCAPSSLVLPPPDAPNAKGTPFPLEDFEDSEDNTEKEPNSAEVIQPHGPPAPADELAKSQTPEEEASSEAAPNGKGFFSTPTPQTMPELGSSIDGQPKETEMRRRSGLIDGKAGIEHGKGGKTMALKVPQLMGELEEFGEGTERTEGEETTEQKQQSRHGDEEGLQQSTSRTTIAERSHSMPTAENGPLSANFPEHFRLPVNASQLWNVRIGPHGGDVSEHRISIEHRRDLPMPKMDKEQKNSDGEEMDRAFNRELLRTIAEIAAGRNGGSGQQRNKTGQCGVGPDFVPCVPLDQANVRLLSCCQQKQMPAGCLPLCRYDTTQAQVKHIFEKGQCGLLNIAPFLICASQGQNNVQCCRHREIVKRTGSQCEVFCNPSSGFGLLGIQHLICQNAIQTMLQCHHAGLR</sequence>
<evidence type="ECO:0000259" key="3">
    <source>
        <dbReference type="Pfam" id="PF01682"/>
    </source>
</evidence>
<evidence type="ECO:0000256" key="2">
    <source>
        <dbReference type="SAM" id="SignalP"/>
    </source>
</evidence>
<proteinExistence type="predicted"/>
<dbReference type="Pfam" id="PF01682">
    <property type="entry name" value="DB"/>
    <property type="match status" value="1"/>
</dbReference>
<protein>
    <recommendedName>
        <fullName evidence="3">Domain of unknown function DB domain-containing protein</fullName>
    </recommendedName>
</protein>
<feature type="chain" id="PRO_5044825863" description="Domain of unknown function DB domain-containing protein" evidence="2">
    <location>
        <begin position="23"/>
        <end position="736"/>
    </location>
</feature>
<dbReference type="PRINTS" id="PR01217">
    <property type="entry name" value="PRICHEXTENSN"/>
</dbReference>
<feature type="region of interest" description="Disordered" evidence="1">
    <location>
        <begin position="143"/>
        <end position="162"/>
    </location>
</feature>
<dbReference type="EMBL" id="JBICBT010000056">
    <property type="protein sequence ID" value="KAL3124925.1"/>
    <property type="molecule type" value="Genomic_DNA"/>
</dbReference>
<feature type="region of interest" description="Disordered" evidence="1">
    <location>
        <begin position="468"/>
        <end position="521"/>
    </location>
</feature>
<feature type="compositionally biased region" description="Polar residues" evidence="1">
    <location>
        <begin position="144"/>
        <end position="157"/>
    </location>
</feature>
<feature type="compositionally biased region" description="Low complexity" evidence="1">
    <location>
        <begin position="328"/>
        <end position="338"/>
    </location>
</feature>
<keyword evidence="2" id="KW-0732">Signal</keyword>
<dbReference type="AlphaFoldDB" id="A0ABD2MBM4"/>
<name>A0ABD2MBM4_9BILA</name>
<comment type="caution">
    <text evidence="4">The sequence shown here is derived from an EMBL/GenBank/DDBJ whole genome shotgun (WGS) entry which is preliminary data.</text>
</comment>
<evidence type="ECO:0000256" key="1">
    <source>
        <dbReference type="SAM" id="MobiDB-lite"/>
    </source>
</evidence>
<dbReference type="Proteomes" id="UP001620626">
    <property type="component" value="Unassembled WGS sequence"/>
</dbReference>
<organism evidence="4 5">
    <name type="scientific">Heterodera trifolii</name>
    <dbReference type="NCBI Taxonomy" id="157864"/>
    <lineage>
        <taxon>Eukaryota</taxon>
        <taxon>Metazoa</taxon>
        <taxon>Ecdysozoa</taxon>
        <taxon>Nematoda</taxon>
        <taxon>Chromadorea</taxon>
        <taxon>Rhabditida</taxon>
        <taxon>Tylenchina</taxon>
        <taxon>Tylenchomorpha</taxon>
        <taxon>Tylenchoidea</taxon>
        <taxon>Heteroderidae</taxon>
        <taxon>Heteroderinae</taxon>
        <taxon>Heterodera</taxon>
    </lineage>
</organism>
<gene>
    <name evidence="4" type="ORF">niasHT_001818</name>
</gene>
<feature type="domain" description="Domain of unknown function DB" evidence="3">
    <location>
        <begin position="633"/>
        <end position="731"/>
    </location>
</feature>
<dbReference type="InterPro" id="IPR002602">
    <property type="entry name" value="DB"/>
</dbReference>